<sequence>MRKEASQFFKNMLNALKALAKAKSMSLKSRTRALKTRLIIFSLLRNKKVLMGSLSDKLHSLLHPNITTTAAAAITTHNNKHQLTLDDHTINIDNNNNNNKDSAMVAYQLDNSRPAQHIVTCTDLVEVDEDHHEDHCCYHVLVDGEEDDNKYPDWTHSTFNEDDDYDGQLGCSSSTSAIELVRNAKDKEGEVFRLEDEIDHVADLFIWKVHRQLRLEKQHSLKRFQEMLLRSTVS</sequence>
<dbReference type="Pfam" id="PF05553">
    <property type="entry name" value="DUF761"/>
    <property type="match status" value="1"/>
</dbReference>
<proteinExistence type="predicted"/>
<dbReference type="Proteomes" id="UP001417504">
    <property type="component" value="Unassembled WGS sequence"/>
</dbReference>
<accession>A0AAP0EB26</accession>
<evidence type="ECO:0000313" key="1">
    <source>
        <dbReference type="EMBL" id="KAK9089981.1"/>
    </source>
</evidence>
<gene>
    <name evidence="1" type="ORF">Sjap_023158</name>
</gene>
<organism evidence="1 2">
    <name type="scientific">Stephania japonica</name>
    <dbReference type="NCBI Taxonomy" id="461633"/>
    <lineage>
        <taxon>Eukaryota</taxon>
        <taxon>Viridiplantae</taxon>
        <taxon>Streptophyta</taxon>
        <taxon>Embryophyta</taxon>
        <taxon>Tracheophyta</taxon>
        <taxon>Spermatophyta</taxon>
        <taxon>Magnoliopsida</taxon>
        <taxon>Ranunculales</taxon>
        <taxon>Menispermaceae</taxon>
        <taxon>Menispermoideae</taxon>
        <taxon>Cissampelideae</taxon>
        <taxon>Stephania</taxon>
    </lineage>
</organism>
<dbReference type="InterPro" id="IPR008480">
    <property type="entry name" value="DUF761_pln"/>
</dbReference>
<reference evidence="1 2" key="1">
    <citation type="submission" date="2024-01" db="EMBL/GenBank/DDBJ databases">
        <title>Genome assemblies of Stephania.</title>
        <authorList>
            <person name="Yang L."/>
        </authorList>
    </citation>
    <scope>NUCLEOTIDE SEQUENCE [LARGE SCALE GENOMIC DNA]</scope>
    <source>
        <strain evidence="1">QJT</strain>
        <tissue evidence="1">Leaf</tissue>
    </source>
</reference>
<protein>
    <submittedName>
        <fullName evidence="1">Uncharacterized protein</fullName>
    </submittedName>
</protein>
<dbReference type="AlphaFoldDB" id="A0AAP0EB26"/>
<dbReference type="PANTHER" id="PTHR33450">
    <property type="entry name" value="EMB|CAB67623.1-RELATED"/>
    <property type="match status" value="1"/>
</dbReference>
<name>A0AAP0EB26_9MAGN</name>
<evidence type="ECO:0000313" key="2">
    <source>
        <dbReference type="Proteomes" id="UP001417504"/>
    </source>
</evidence>
<dbReference type="PANTHER" id="PTHR33450:SF12">
    <property type="entry name" value="COTTON FIBER PROTEIN"/>
    <property type="match status" value="1"/>
</dbReference>
<comment type="caution">
    <text evidence="1">The sequence shown here is derived from an EMBL/GenBank/DDBJ whole genome shotgun (WGS) entry which is preliminary data.</text>
</comment>
<keyword evidence="2" id="KW-1185">Reference proteome</keyword>
<dbReference type="EMBL" id="JBBNAE010000010">
    <property type="protein sequence ID" value="KAK9089981.1"/>
    <property type="molecule type" value="Genomic_DNA"/>
</dbReference>